<dbReference type="EMBL" id="GBBK01005714">
    <property type="protein sequence ID" value="JAC18768.1"/>
    <property type="molecule type" value="mRNA"/>
</dbReference>
<reference evidence="1" key="1">
    <citation type="submission" date="2014-03" db="EMBL/GenBank/DDBJ databases">
        <title>The sialotranscriptome of Amblyomma triste, Amblyomma parvum and Amblyomma cajennense ticks, uncovered by 454-based RNA-seq.</title>
        <authorList>
            <person name="Garcia G.R."/>
            <person name="Gardinassi L.G."/>
            <person name="Ribeiro J.M."/>
            <person name="Anatriello E."/>
            <person name="Ferreira B.R."/>
            <person name="Moreira H.N."/>
            <person name="Mafra C."/>
            <person name="Olegario M.M."/>
            <person name="Szabo P.J."/>
            <person name="Miranda-Santos I.K."/>
            <person name="Maruyama S.R."/>
        </authorList>
    </citation>
    <scope>NUCLEOTIDE SEQUENCE</scope>
    <source>
        <strain evidence="1">Uberlandia</strain>
        <tissue evidence="1">Salivary glands</tissue>
    </source>
</reference>
<proteinExistence type="evidence at transcript level"/>
<evidence type="ECO:0000313" key="1">
    <source>
        <dbReference type="EMBL" id="JAC18768.1"/>
    </source>
</evidence>
<protein>
    <submittedName>
        <fullName evidence="1">Putative secreted protein</fullName>
    </submittedName>
</protein>
<dbReference type="AlphaFoldDB" id="A0A023FD28"/>
<name>A0A023FD28_AMBCJ</name>
<accession>A0A023FD28</accession>
<sequence length="77" mass="8904">MLRCFRALTCLSRAVTKNCGSALLREWNYMHCKGTNVVSVTYNTLVVTLMQFELRGIQISSMEHAETFFRFTTDFIT</sequence>
<organism evidence="1">
    <name type="scientific">Amblyomma cajennense</name>
    <name type="common">Cayenne tick</name>
    <name type="synonym">Acarus cajennensis</name>
    <dbReference type="NCBI Taxonomy" id="34607"/>
    <lineage>
        <taxon>Eukaryota</taxon>
        <taxon>Metazoa</taxon>
        <taxon>Ecdysozoa</taxon>
        <taxon>Arthropoda</taxon>
        <taxon>Chelicerata</taxon>
        <taxon>Arachnida</taxon>
        <taxon>Acari</taxon>
        <taxon>Parasitiformes</taxon>
        <taxon>Ixodida</taxon>
        <taxon>Ixodoidea</taxon>
        <taxon>Ixodidae</taxon>
        <taxon>Amblyomminae</taxon>
        <taxon>Amblyomma</taxon>
    </lineage>
</organism>